<dbReference type="RefSeq" id="WP_377717120.1">
    <property type="nucleotide sequence ID" value="NZ_JBHTJM010000011.1"/>
</dbReference>
<feature type="domain" description="Outer membrane protein beta-barrel" evidence="2">
    <location>
        <begin position="19"/>
        <end position="194"/>
    </location>
</feature>
<dbReference type="Pfam" id="PF13568">
    <property type="entry name" value="OMP_b-brl_2"/>
    <property type="match status" value="1"/>
</dbReference>
<feature type="signal peptide" evidence="1">
    <location>
        <begin position="1"/>
        <end position="20"/>
    </location>
</feature>
<evidence type="ECO:0000259" key="2">
    <source>
        <dbReference type="Pfam" id="PF13568"/>
    </source>
</evidence>
<proteinExistence type="predicted"/>
<dbReference type="Proteomes" id="UP001596997">
    <property type="component" value="Unassembled WGS sequence"/>
</dbReference>
<sequence length="229" mass="25753">MLLKTFLKTILLFSSLFSFSQNDSFLGIQAGPNLSFIRGNIEANSNNGGVAFSFGSSYELFLKDNFSLIANINYSKNNVRRSFSSIGWLDLTDPTFGNGKKVVIKNNFKYLDLILLSRIYLGNGNKFFINTGGFLSKFINHTEIADGHTNRTDTNRYFRDFNTGITLGFGTNFQLKNLNKISLELRANHGFTNISKIQMIDDGKLKISSLNLIINYSFKLNKNTEGSTK</sequence>
<organism evidence="3 4">
    <name type="scientific">Pseudofulvibacter geojedonensis</name>
    <dbReference type="NCBI Taxonomy" id="1123758"/>
    <lineage>
        <taxon>Bacteria</taxon>
        <taxon>Pseudomonadati</taxon>
        <taxon>Bacteroidota</taxon>
        <taxon>Flavobacteriia</taxon>
        <taxon>Flavobacteriales</taxon>
        <taxon>Flavobacteriaceae</taxon>
        <taxon>Pseudofulvibacter</taxon>
    </lineage>
</organism>
<protein>
    <submittedName>
        <fullName evidence="3">Porin family protein</fullName>
    </submittedName>
</protein>
<accession>A0ABW3I6J0</accession>
<name>A0ABW3I6J0_9FLAO</name>
<dbReference type="EMBL" id="JBHTJM010000011">
    <property type="protein sequence ID" value="MFD0965165.1"/>
    <property type="molecule type" value="Genomic_DNA"/>
</dbReference>
<comment type="caution">
    <text evidence="3">The sequence shown here is derived from an EMBL/GenBank/DDBJ whole genome shotgun (WGS) entry which is preliminary data.</text>
</comment>
<reference evidence="4" key="1">
    <citation type="journal article" date="2019" name="Int. J. Syst. Evol. Microbiol.">
        <title>The Global Catalogue of Microorganisms (GCM) 10K type strain sequencing project: providing services to taxonomists for standard genome sequencing and annotation.</title>
        <authorList>
            <consortium name="The Broad Institute Genomics Platform"/>
            <consortium name="The Broad Institute Genome Sequencing Center for Infectious Disease"/>
            <person name="Wu L."/>
            <person name="Ma J."/>
        </authorList>
    </citation>
    <scope>NUCLEOTIDE SEQUENCE [LARGE SCALE GENOMIC DNA]</scope>
    <source>
        <strain evidence="4">CCUG 62114</strain>
    </source>
</reference>
<evidence type="ECO:0000256" key="1">
    <source>
        <dbReference type="SAM" id="SignalP"/>
    </source>
</evidence>
<evidence type="ECO:0000313" key="3">
    <source>
        <dbReference type="EMBL" id="MFD0965165.1"/>
    </source>
</evidence>
<keyword evidence="1" id="KW-0732">Signal</keyword>
<keyword evidence="4" id="KW-1185">Reference proteome</keyword>
<dbReference type="InterPro" id="IPR025665">
    <property type="entry name" value="Beta-barrel_OMP_2"/>
</dbReference>
<evidence type="ECO:0000313" key="4">
    <source>
        <dbReference type="Proteomes" id="UP001596997"/>
    </source>
</evidence>
<feature type="chain" id="PRO_5046290121" evidence="1">
    <location>
        <begin position="21"/>
        <end position="229"/>
    </location>
</feature>
<gene>
    <name evidence="3" type="ORF">ACFQ1O_14200</name>
</gene>